<keyword evidence="4" id="KW-1185">Reference proteome</keyword>
<name>A0A3M7PQL8_BRAPC</name>
<feature type="domain" description="HTH CENPB-type" evidence="2">
    <location>
        <begin position="1"/>
        <end position="65"/>
    </location>
</feature>
<sequence length="81" mass="9673">MENELLAWFDLERLNKRSVSGFDIKHKALEIHQRIYSNILAQNPFQASDGWLYGWLERNSKTYRRVTTTGRDLPNNYMQII</sequence>
<dbReference type="AlphaFoldDB" id="A0A3M7PQL8"/>
<proteinExistence type="predicted"/>
<dbReference type="SUPFAM" id="SSF46689">
    <property type="entry name" value="Homeodomain-like"/>
    <property type="match status" value="1"/>
</dbReference>
<dbReference type="PROSITE" id="PS51253">
    <property type="entry name" value="HTH_CENPB"/>
    <property type="match status" value="1"/>
</dbReference>
<evidence type="ECO:0000313" key="4">
    <source>
        <dbReference type="Proteomes" id="UP000276133"/>
    </source>
</evidence>
<dbReference type="InterPro" id="IPR009057">
    <property type="entry name" value="Homeodomain-like_sf"/>
</dbReference>
<dbReference type="Proteomes" id="UP000276133">
    <property type="component" value="Unassembled WGS sequence"/>
</dbReference>
<dbReference type="OrthoDB" id="125347at2759"/>
<organism evidence="3 4">
    <name type="scientific">Brachionus plicatilis</name>
    <name type="common">Marine rotifer</name>
    <name type="synonym">Brachionus muelleri</name>
    <dbReference type="NCBI Taxonomy" id="10195"/>
    <lineage>
        <taxon>Eukaryota</taxon>
        <taxon>Metazoa</taxon>
        <taxon>Spiralia</taxon>
        <taxon>Gnathifera</taxon>
        <taxon>Rotifera</taxon>
        <taxon>Eurotatoria</taxon>
        <taxon>Monogononta</taxon>
        <taxon>Pseudotrocha</taxon>
        <taxon>Ploima</taxon>
        <taxon>Brachionidae</taxon>
        <taxon>Brachionus</taxon>
    </lineage>
</organism>
<dbReference type="EMBL" id="REGN01009543">
    <property type="protein sequence ID" value="RNA00958.1"/>
    <property type="molecule type" value="Genomic_DNA"/>
</dbReference>
<dbReference type="GO" id="GO:0003677">
    <property type="term" value="F:DNA binding"/>
    <property type="evidence" value="ECO:0007669"/>
    <property type="project" value="UniProtKB-KW"/>
</dbReference>
<keyword evidence="1" id="KW-0238">DNA-binding</keyword>
<gene>
    <name evidence="3" type="ORF">BpHYR1_050731</name>
</gene>
<reference evidence="3 4" key="1">
    <citation type="journal article" date="2018" name="Sci. Rep.">
        <title>Genomic signatures of local adaptation to the degree of environmental predictability in rotifers.</title>
        <authorList>
            <person name="Franch-Gras L."/>
            <person name="Hahn C."/>
            <person name="Garcia-Roger E.M."/>
            <person name="Carmona M.J."/>
            <person name="Serra M."/>
            <person name="Gomez A."/>
        </authorList>
    </citation>
    <scope>NUCLEOTIDE SEQUENCE [LARGE SCALE GENOMIC DNA]</scope>
    <source>
        <strain evidence="3">HYR1</strain>
    </source>
</reference>
<evidence type="ECO:0000259" key="2">
    <source>
        <dbReference type="PROSITE" id="PS51253"/>
    </source>
</evidence>
<accession>A0A3M7PQL8</accession>
<dbReference type="Gene3D" id="1.10.10.60">
    <property type="entry name" value="Homeodomain-like"/>
    <property type="match status" value="1"/>
</dbReference>
<protein>
    <recommendedName>
        <fullName evidence="2">HTH CENPB-type domain-containing protein</fullName>
    </recommendedName>
</protein>
<evidence type="ECO:0000256" key="1">
    <source>
        <dbReference type="ARBA" id="ARBA00023125"/>
    </source>
</evidence>
<evidence type="ECO:0000313" key="3">
    <source>
        <dbReference type="EMBL" id="RNA00958.1"/>
    </source>
</evidence>
<comment type="caution">
    <text evidence="3">The sequence shown here is derived from an EMBL/GenBank/DDBJ whole genome shotgun (WGS) entry which is preliminary data.</text>
</comment>
<dbReference type="Pfam" id="PF03221">
    <property type="entry name" value="HTH_Tnp_Tc5"/>
    <property type="match status" value="1"/>
</dbReference>
<dbReference type="InterPro" id="IPR006600">
    <property type="entry name" value="HTH_CenpB_DNA-bd_dom"/>
</dbReference>